<keyword evidence="2" id="KW-1185">Reference proteome</keyword>
<proteinExistence type="predicted"/>
<accession>A0A2S2DJ77</accession>
<dbReference type="EMBL" id="CP029343">
    <property type="protein sequence ID" value="AWL05412.1"/>
    <property type="molecule type" value="Genomic_DNA"/>
</dbReference>
<dbReference type="AlphaFoldDB" id="A0A2S2DJ77"/>
<reference evidence="1 2" key="1">
    <citation type="submission" date="2018-05" db="EMBL/GenBank/DDBJ databases">
        <title>Complete genome sequence of Massilia oculi sp. nov. CCUG 43427T (=DSM 26321T), the type strain of M. oculi, and comparison with genome sequences of other Massilia strains.</title>
        <authorList>
            <person name="Zhu B."/>
        </authorList>
    </citation>
    <scope>NUCLEOTIDE SEQUENCE [LARGE SCALE GENOMIC DNA]</scope>
    <source>
        <strain evidence="1 2">CCUG 43427</strain>
    </source>
</reference>
<name>A0A2S2DJ77_9BURK</name>
<protein>
    <submittedName>
        <fullName evidence="1">Uncharacterized protein</fullName>
    </submittedName>
</protein>
<evidence type="ECO:0000313" key="2">
    <source>
        <dbReference type="Proteomes" id="UP000245820"/>
    </source>
</evidence>
<dbReference type="OrthoDB" id="7446297at2"/>
<gene>
    <name evidence="1" type="ORF">DIR46_13860</name>
</gene>
<dbReference type="RefSeq" id="WP_109345750.1">
    <property type="nucleotide sequence ID" value="NZ_CP029343.1"/>
</dbReference>
<dbReference type="Proteomes" id="UP000245820">
    <property type="component" value="Chromosome"/>
</dbReference>
<sequence>MMAPSEQPCNVDFNSMDDREKVEARRPALGLPPLDIYKEIVLENSNCAPVKQDGNTAPDQTL</sequence>
<organism evidence="1 2">
    <name type="scientific">Massilia oculi</name>
    <dbReference type="NCBI Taxonomy" id="945844"/>
    <lineage>
        <taxon>Bacteria</taxon>
        <taxon>Pseudomonadati</taxon>
        <taxon>Pseudomonadota</taxon>
        <taxon>Betaproteobacteria</taxon>
        <taxon>Burkholderiales</taxon>
        <taxon>Oxalobacteraceae</taxon>
        <taxon>Telluria group</taxon>
        <taxon>Massilia</taxon>
    </lineage>
</organism>
<evidence type="ECO:0000313" key="1">
    <source>
        <dbReference type="EMBL" id="AWL05412.1"/>
    </source>
</evidence>
<dbReference type="KEGG" id="mtim:DIR46_13860"/>